<accession>A0ABP0Y3N9</accession>
<dbReference type="EMBL" id="OZ021745">
    <property type="protein sequence ID" value="CAK9313761.1"/>
    <property type="molecule type" value="Genomic_DNA"/>
</dbReference>
<organism evidence="1 2">
    <name type="scientific">Citrullus colocynthis</name>
    <name type="common">colocynth</name>
    <dbReference type="NCBI Taxonomy" id="252529"/>
    <lineage>
        <taxon>Eukaryota</taxon>
        <taxon>Viridiplantae</taxon>
        <taxon>Streptophyta</taxon>
        <taxon>Embryophyta</taxon>
        <taxon>Tracheophyta</taxon>
        <taxon>Spermatophyta</taxon>
        <taxon>Magnoliopsida</taxon>
        <taxon>eudicotyledons</taxon>
        <taxon>Gunneridae</taxon>
        <taxon>Pentapetalae</taxon>
        <taxon>rosids</taxon>
        <taxon>fabids</taxon>
        <taxon>Cucurbitales</taxon>
        <taxon>Cucurbitaceae</taxon>
        <taxon>Benincaseae</taxon>
        <taxon>Citrullus</taxon>
    </lineage>
</organism>
<evidence type="ECO:0000313" key="1">
    <source>
        <dbReference type="EMBL" id="CAK9313761.1"/>
    </source>
</evidence>
<sequence>MWMDRGLVVIASAIGNPVALDAATKERRRLLFASVCVEVSGESVMPPSVTIRIRGQDFIVPISARRDWPLRDLEEGEVEIAMQEAELSEGVRSTKANIDRAQSLLEASPIDVDLASEVASTIEVEASLQQKPRVTVDFFQESMGYQPIGYRNLTIEISEIVKFRWPEECGHDLCRLLLGTKSSKFCSL</sequence>
<keyword evidence="2" id="KW-1185">Reference proteome</keyword>
<reference evidence="1 2" key="1">
    <citation type="submission" date="2024-03" db="EMBL/GenBank/DDBJ databases">
        <authorList>
            <person name="Gkanogiannis A."/>
            <person name="Becerra Lopez-Lavalle L."/>
        </authorList>
    </citation>
    <scope>NUCLEOTIDE SEQUENCE [LARGE SCALE GENOMIC DNA]</scope>
</reference>
<protein>
    <submittedName>
        <fullName evidence="1">Uncharacterized protein</fullName>
    </submittedName>
</protein>
<name>A0ABP0Y3N9_9ROSI</name>
<evidence type="ECO:0000313" key="2">
    <source>
        <dbReference type="Proteomes" id="UP001642487"/>
    </source>
</evidence>
<dbReference type="Proteomes" id="UP001642487">
    <property type="component" value="Chromosome 11"/>
</dbReference>
<proteinExistence type="predicted"/>
<gene>
    <name evidence="1" type="ORF">CITCOLO1_LOCUS5496</name>
</gene>